<evidence type="ECO:0000313" key="1">
    <source>
        <dbReference type="EMBL" id="OGE34596.1"/>
    </source>
</evidence>
<proteinExistence type="predicted"/>
<accession>A0A1F5K123</accession>
<dbReference type="AlphaFoldDB" id="A0A1F5K123"/>
<organism evidence="1 2">
    <name type="scientific">Candidatus Daviesbacteria bacterium RIFCSPHIGHO2_12_FULL_43_11</name>
    <dbReference type="NCBI Taxonomy" id="1797780"/>
    <lineage>
        <taxon>Bacteria</taxon>
        <taxon>Candidatus Daviesiibacteriota</taxon>
    </lineage>
</organism>
<dbReference type="EMBL" id="MFDH01000034">
    <property type="protein sequence ID" value="OGE34596.1"/>
    <property type="molecule type" value="Genomic_DNA"/>
</dbReference>
<gene>
    <name evidence="1" type="ORF">A3E45_00655</name>
</gene>
<dbReference type="Proteomes" id="UP000176405">
    <property type="component" value="Unassembled WGS sequence"/>
</dbReference>
<name>A0A1F5K123_9BACT</name>
<evidence type="ECO:0000313" key="2">
    <source>
        <dbReference type="Proteomes" id="UP000176405"/>
    </source>
</evidence>
<sequence>MNLEIIERVSKLPILPRIAQVFSLRKQSPTILAYRLRDLEGQISQGRGLLDSGGSLNPQQLSAQLTVLNEQRASLIRAQADYNLE</sequence>
<comment type="caution">
    <text evidence="1">The sequence shown here is derived from an EMBL/GenBank/DDBJ whole genome shotgun (WGS) entry which is preliminary data.</text>
</comment>
<protein>
    <submittedName>
        <fullName evidence="1">Uncharacterized protein</fullName>
    </submittedName>
</protein>
<reference evidence="1 2" key="1">
    <citation type="journal article" date="2016" name="Nat. Commun.">
        <title>Thousands of microbial genomes shed light on interconnected biogeochemical processes in an aquifer system.</title>
        <authorList>
            <person name="Anantharaman K."/>
            <person name="Brown C.T."/>
            <person name="Hug L.A."/>
            <person name="Sharon I."/>
            <person name="Castelle C.J."/>
            <person name="Probst A.J."/>
            <person name="Thomas B.C."/>
            <person name="Singh A."/>
            <person name="Wilkins M.J."/>
            <person name="Karaoz U."/>
            <person name="Brodie E.L."/>
            <person name="Williams K.H."/>
            <person name="Hubbard S.S."/>
            <person name="Banfield J.F."/>
        </authorList>
    </citation>
    <scope>NUCLEOTIDE SEQUENCE [LARGE SCALE GENOMIC DNA]</scope>
</reference>